<sequence length="109" mass="12515">HDCKDQVNGGIEQNKMTKYPMAKKVRKMVRILDPSTNPVIDPLGREKALLVQDESKKEDKPIEQAIELHNDWKMNILTGEEEAGSRKIFDGDLVWPPTLNFNKYSSMEC</sequence>
<accession>A0ABS8Y9I4</accession>
<dbReference type="EMBL" id="JACEIK010060717">
    <property type="protein sequence ID" value="MCE5167190.1"/>
    <property type="molecule type" value="Genomic_DNA"/>
</dbReference>
<evidence type="ECO:0000313" key="1">
    <source>
        <dbReference type="EMBL" id="MCE5167190.1"/>
    </source>
</evidence>
<proteinExistence type="predicted"/>
<comment type="caution">
    <text evidence="1">The sequence shown here is derived from an EMBL/GenBank/DDBJ whole genome shotgun (WGS) entry which is preliminary data.</text>
</comment>
<dbReference type="Proteomes" id="UP000823775">
    <property type="component" value="Unassembled WGS sequence"/>
</dbReference>
<gene>
    <name evidence="1" type="ORF">HAX54_041826</name>
</gene>
<name>A0ABS8Y9I4_DATST</name>
<reference evidence="1 2" key="1">
    <citation type="journal article" date="2021" name="BMC Genomics">
        <title>Datura genome reveals duplications of psychoactive alkaloid biosynthetic genes and high mutation rate following tissue culture.</title>
        <authorList>
            <person name="Rajewski A."/>
            <person name="Carter-House D."/>
            <person name="Stajich J."/>
            <person name="Litt A."/>
        </authorList>
    </citation>
    <scope>NUCLEOTIDE SEQUENCE [LARGE SCALE GENOMIC DNA]</scope>
    <source>
        <strain evidence="1">AR-01</strain>
    </source>
</reference>
<feature type="non-terminal residue" evidence="1">
    <location>
        <position position="1"/>
    </location>
</feature>
<evidence type="ECO:0000313" key="2">
    <source>
        <dbReference type="Proteomes" id="UP000823775"/>
    </source>
</evidence>
<keyword evidence="2" id="KW-1185">Reference proteome</keyword>
<organism evidence="1 2">
    <name type="scientific">Datura stramonium</name>
    <name type="common">Jimsonweed</name>
    <name type="synonym">Common thornapple</name>
    <dbReference type="NCBI Taxonomy" id="4076"/>
    <lineage>
        <taxon>Eukaryota</taxon>
        <taxon>Viridiplantae</taxon>
        <taxon>Streptophyta</taxon>
        <taxon>Embryophyta</taxon>
        <taxon>Tracheophyta</taxon>
        <taxon>Spermatophyta</taxon>
        <taxon>Magnoliopsida</taxon>
        <taxon>eudicotyledons</taxon>
        <taxon>Gunneridae</taxon>
        <taxon>Pentapetalae</taxon>
        <taxon>asterids</taxon>
        <taxon>lamiids</taxon>
        <taxon>Solanales</taxon>
        <taxon>Solanaceae</taxon>
        <taxon>Solanoideae</taxon>
        <taxon>Datureae</taxon>
        <taxon>Datura</taxon>
    </lineage>
</organism>
<protein>
    <submittedName>
        <fullName evidence="1">Uncharacterized protein</fullName>
    </submittedName>
</protein>